<keyword evidence="4 5" id="KW-0408">Iron</keyword>
<feature type="binding site" evidence="5">
    <location>
        <position position="218"/>
    </location>
    <ligand>
        <name>Fe cation</name>
        <dbReference type="ChEBI" id="CHEBI:24875"/>
        <note>catalytic</note>
    </ligand>
</feature>
<keyword evidence="3 6" id="KW-0560">Oxidoreductase</keyword>
<feature type="binding site" evidence="5">
    <location>
        <position position="169"/>
    </location>
    <ligand>
        <name>Fe cation</name>
        <dbReference type="ChEBI" id="CHEBI:24875"/>
        <note>catalytic</note>
    </ligand>
</feature>
<dbReference type="GO" id="GO:0046872">
    <property type="term" value="F:metal ion binding"/>
    <property type="evidence" value="ECO:0007669"/>
    <property type="project" value="UniProtKB-KW"/>
</dbReference>
<protein>
    <recommendedName>
        <fullName evidence="6">Dioxygenase</fullName>
        <ecNumber evidence="6">1.13.11.-</ecNumber>
    </recommendedName>
</protein>
<dbReference type="PANTHER" id="PTHR10543:SF89">
    <property type="entry name" value="CAROTENOID 9,10(9',10')-CLEAVAGE DIOXYGENASE 1"/>
    <property type="match status" value="1"/>
</dbReference>
<dbReference type="Pfam" id="PF03055">
    <property type="entry name" value="RPE65"/>
    <property type="match status" value="1"/>
</dbReference>
<dbReference type="GO" id="GO:0010436">
    <property type="term" value="F:carotenoid dioxygenase activity"/>
    <property type="evidence" value="ECO:0007669"/>
    <property type="project" value="TreeGrafter"/>
</dbReference>
<feature type="binding site" evidence="5">
    <location>
        <position position="450"/>
    </location>
    <ligand>
        <name>Fe cation</name>
        <dbReference type="ChEBI" id="CHEBI:24875"/>
        <note>catalytic</note>
    </ligand>
</feature>
<evidence type="ECO:0000313" key="7">
    <source>
        <dbReference type="EMBL" id="BBY45284.1"/>
    </source>
</evidence>
<dbReference type="EMBL" id="AP022591">
    <property type="protein sequence ID" value="BBY45284.1"/>
    <property type="molecule type" value="Genomic_DNA"/>
</dbReference>
<reference evidence="7 8" key="1">
    <citation type="journal article" date="2019" name="Emerg. Microbes Infect.">
        <title>Comprehensive subspecies identification of 175 nontuberculous mycobacteria species based on 7547 genomic profiles.</title>
        <authorList>
            <person name="Matsumoto Y."/>
            <person name="Kinjo T."/>
            <person name="Motooka D."/>
            <person name="Nabeya D."/>
            <person name="Jung N."/>
            <person name="Uechi K."/>
            <person name="Horii T."/>
            <person name="Iida T."/>
            <person name="Fujita J."/>
            <person name="Nakamura S."/>
        </authorList>
    </citation>
    <scope>NUCLEOTIDE SEQUENCE [LARGE SCALE GENOMIC DNA]</scope>
    <source>
        <strain evidence="7 8">JCM 18439</strain>
    </source>
</reference>
<keyword evidence="6" id="KW-0223">Dioxygenase</keyword>
<dbReference type="PANTHER" id="PTHR10543">
    <property type="entry name" value="BETA-CAROTENE DIOXYGENASE"/>
    <property type="match status" value="1"/>
</dbReference>
<sequence>MSVSGYRLQEIQMTETTDSTLFGADDFFRRGNYAPVADELTEYDLPVHGAIPPELDGWYLRNGPNPRQASAHWFTGDGMIHGVRIEGGRAKWYRNRWVRTDSFISDFPLYNADGTRNLRASVANTHVVNHAGRTLALVESSLPYEINNDLETLGAYDFGGKLVDSMTAHPKICPTTGELHFFGYGNIFAPHVTYHRADATGELTVNRPLDVPALTMMHDFALTASYVVFMDLPIVFDLDIAMKAESDMPYRWDDDYGARLGLLRRDDPFGEVRWFEIDPCYVFHVANAYDSEDSVVLQAVRYPELWRGTGGFEADGVLWSWTIDPATGTVTERQFDDRAVEFPRIDDRLATLPARYAIAVGDGRLVRYELSTGAAVEHTFGTAEAPGGPGEAVFVPSTFGPADESSGWYLGYVYDSVRDGSDLVIIDASDFSGPPVARIELPQRVPYGFHGNWIAG</sequence>
<evidence type="ECO:0000313" key="8">
    <source>
        <dbReference type="Proteomes" id="UP000466431"/>
    </source>
</evidence>
<gene>
    <name evidence="7" type="ORF">MCEL_35790</name>
</gene>
<comment type="similarity">
    <text evidence="1 6">Belongs to the carotenoid oxygenase family.</text>
</comment>
<keyword evidence="8" id="KW-1185">Reference proteome</keyword>
<dbReference type="Proteomes" id="UP000466431">
    <property type="component" value="Chromosome"/>
</dbReference>
<evidence type="ECO:0000256" key="6">
    <source>
        <dbReference type="RuleBase" id="RU364048"/>
    </source>
</evidence>
<dbReference type="EC" id="1.13.11.-" evidence="6"/>
<dbReference type="AlphaFoldDB" id="A0A7I7RL54"/>
<dbReference type="KEGG" id="mcee:MCEL_35790"/>
<dbReference type="GO" id="GO:0016121">
    <property type="term" value="P:carotene catabolic process"/>
    <property type="evidence" value="ECO:0007669"/>
    <property type="project" value="TreeGrafter"/>
</dbReference>
<evidence type="ECO:0000256" key="3">
    <source>
        <dbReference type="ARBA" id="ARBA00023002"/>
    </source>
</evidence>
<feature type="binding site" evidence="5">
    <location>
        <position position="284"/>
    </location>
    <ligand>
        <name>Fe cation</name>
        <dbReference type="ChEBI" id="CHEBI:24875"/>
        <note>catalytic</note>
    </ligand>
</feature>
<evidence type="ECO:0000256" key="1">
    <source>
        <dbReference type="ARBA" id="ARBA00006787"/>
    </source>
</evidence>
<organism evidence="7 8">
    <name type="scientific">Mycolicibacterium celeriflavum</name>
    <name type="common">Mycobacterium celeriflavum</name>
    <dbReference type="NCBI Taxonomy" id="1249101"/>
    <lineage>
        <taxon>Bacteria</taxon>
        <taxon>Bacillati</taxon>
        <taxon>Actinomycetota</taxon>
        <taxon>Actinomycetes</taxon>
        <taxon>Mycobacteriales</taxon>
        <taxon>Mycobacteriaceae</taxon>
        <taxon>Mycolicibacterium</taxon>
    </lineage>
</organism>
<evidence type="ECO:0000256" key="2">
    <source>
        <dbReference type="ARBA" id="ARBA00022723"/>
    </source>
</evidence>
<dbReference type="InterPro" id="IPR004294">
    <property type="entry name" value="Carotenoid_Oase"/>
</dbReference>
<comment type="cofactor">
    <cofactor evidence="5 6">
        <name>Fe(2+)</name>
        <dbReference type="ChEBI" id="CHEBI:29033"/>
    </cofactor>
    <text evidence="5 6">Binds 1 Fe(2+) ion per subunit.</text>
</comment>
<evidence type="ECO:0000256" key="4">
    <source>
        <dbReference type="ARBA" id="ARBA00023004"/>
    </source>
</evidence>
<accession>A0A7I7RL54</accession>
<name>A0A7I7RL54_MYCCF</name>
<proteinExistence type="inferred from homology"/>
<keyword evidence="2 5" id="KW-0479">Metal-binding</keyword>
<evidence type="ECO:0000256" key="5">
    <source>
        <dbReference type="PIRSR" id="PIRSR604294-1"/>
    </source>
</evidence>